<evidence type="ECO:0000256" key="3">
    <source>
        <dbReference type="ARBA" id="ARBA00023125"/>
    </source>
</evidence>
<comment type="similarity">
    <text evidence="1">Belongs to the BlaI transcriptional regulatory family.</text>
</comment>
<dbReference type="OrthoDB" id="1098508at2"/>
<dbReference type="AlphaFoldDB" id="A0A1A9I2T4"/>
<keyword evidence="3" id="KW-0238">DNA-binding</keyword>
<dbReference type="Gene3D" id="1.10.10.10">
    <property type="entry name" value="Winged helix-like DNA-binding domain superfamily/Winged helix DNA-binding domain"/>
    <property type="match status" value="1"/>
</dbReference>
<dbReference type="SUPFAM" id="SSF46785">
    <property type="entry name" value="Winged helix' DNA-binding domain"/>
    <property type="match status" value="1"/>
</dbReference>
<evidence type="ECO:0000256" key="2">
    <source>
        <dbReference type="ARBA" id="ARBA00023015"/>
    </source>
</evidence>
<dbReference type="InterPro" id="IPR036388">
    <property type="entry name" value="WH-like_DNA-bd_sf"/>
</dbReference>
<organism evidence="5 6">
    <name type="scientific">Niabella ginsenosidivorans</name>
    <dbReference type="NCBI Taxonomy" id="1176587"/>
    <lineage>
        <taxon>Bacteria</taxon>
        <taxon>Pseudomonadati</taxon>
        <taxon>Bacteroidota</taxon>
        <taxon>Chitinophagia</taxon>
        <taxon>Chitinophagales</taxon>
        <taxon>Chitinophagaceae</taxon>
        <taxon>Niabella</taxon>
    </lineage>
</organism>
<evidence type="ECO:0000256" key="1">
    <source>
        <dbReference type="ARBA" id="ARBA00011046"/>
    </source>
</evidence>
<keyword evidence="6" id="KW-1185">Reference proteome</keyword>
<gene>
    <name evidence="5" type="ORF">A8C56_10570</name>
</gene>
<keyword evidence="4" id="KW-0804">Transcription</keyword>
<reference evidence="5 6" key="1">
    <citation type="submission" date="2016-05" db="EMBL/GenBank/DDBJ databases">
        <title>Niabella ginsenosidivorans BS26 whole genome sequencing.</title>
        <authorList>
            <person name="Im W.T."/>
            <person name="Siddiqi M.Z."/>
        </authorList>
    </citation>
    <scope>NUCLEOTIDE SEQUENCE [LARGE SCALE GENOMIC DNA]</scope>
    <source>
        <strain evidence="5 6">BS26</strain>
    </source>
</reference>
<sequence>MKQLTKAEEQIMQALWQKGPMFLREILELLPPPKPHQNTVATILKILVEKEFVTVNVFGRQHQYVPAVTKEAYSKRTIKQMVKGYFEGSFSNIVSFMVKENNLSIEELETLLQQIKDQKNAKNNPLQKSTK</sequence>
<dbReference type="InterPro" id="IPR005650">
    <property type="entry name" value="BlaI_family"/>
</dbReference>
<dbReference type="Proteomes" id="UP000077667">
    <property type="component" value="Chromosome"/>
</dbReference>
<protein>
    <submittedName>
        <fullName evidence="5">Transcriptional regulator</fullName>
    </submittedName>
</protein>
<dbReference type="RefSeq" id="WP_067755545.1">
    <property type="nucleotide sequence ID" value="NZ_CP015772.1"/>
</dbReference>
<dbReference type="STRING" id="1176587.A8C56_10570"/>
<dbReference type="PIRSF" id="PIRSF019455">
    <property type="entry name" value="CopR_AtkY"/>
    <property type="match status" value="1"/>
</dbReference>
<dbReference type="Pfam" id="PF03965">
    <property type="entry name" value="Penicillinase_R"/>
    <property type="match status" value="1"/>
</dbReference>
<dbReference type="EMBL" id="CP015772">
    <property type="protein sequence ID" value="ANH81369.1"/>
    <property type="molecule type" value="Genomic_DNA"/>
</dbReference>
<dbReference type="Gene3D" id="1.10.4040.10">
    <property type="entry name" value="Penicillinase repressor domain"/>
    <property type="match status" value="1"/>
</dbReference>
<dbReference type="GO" id="GO:0045892">
    <property type="term" value="P:negative regulation of DNA-templated transcription"/>
    <property type="evidence" value="ECO:0007669"/>
    <property type="project" value="InterPro"/>
</dbReference>
<evidence type="ECO:0000256" key="4">
    <source>
        <dbReference type="ARBA" id="ARBA00023163"/>
    </source>
</evidence>
<dbReference type="GO" id="GO:0003677">
    <property type="term" value="F:DNA binding"/>
    <property type="evidence" value="ECO:0007669"/>
    <property type="project" value="UniProtKB-KW"/>
</dbReference>
<evidence type="ECO:0000313" key="5">
    <source>
        <dbReference type="EMBL" id="ANH81369.1"/>
    </source>
</evidence>
<keyword evidence="2" id="KW-0805">Transcription regulation</keyword>
<dbReference type="InterPro" id="IPR036390">
    <property type="entry name" value="WH_DNA-bd_sf"/>
</dbReference>
<evidence type="ECO:0000313" key="6">
    <source>
        <dbReference type="Proteomes" id="UP000077667"/>
    </source>
</evidence>
<name>A0A1A9I2T4_9BACT</name>
<accession>A0A1A9I2T4</accession>
<proteinExistence type="inferred from homology"/>
<dbReference type="KEGG" id="nia:A8C56_10570"/>